<gene>
    <name evidence="3" type="ORF">C472_00155</name>
</gene>
<dbReference type="RefSeq" id="WP_006627743.1">
    <property type="nucleotide sequence ID" value="NZ_AOJD01000002.1"/>
</dbReference>
<reference evidence="3 4" key="1">
    <citation type="journal article" date="2014" name="PLoS Genet.">
        <title>Phylogenetically driven sequencing of extremely halophilic archaea reveals strategies for static and dynamic osmo-response.</title>
        <authorList>
            <person name="Becker E.A."/>
            <person name="Seitzer P.M."/>
            <person name="Tritt A."/>
            <person name="Larsen D."/>
            <person name="Krusor M."/>
            <person name="Yao A.I."/>
            <person name="Wu D."/>
            <person name="Madern D."/>
            <person name="Eisen J.A."/>
            <person name="Darling A.E."/>
            <person name="Facciotti M.T."/>
        </authorList>
    </citation>
    <scope>NUCLEOTIDE SEQUENCE [LARGE SCALE GENOMIC DNA]</scope>
    <source>
        <strain evidence="3 4">DSM 14210</strain>
    </source>
</reference>
<feature type="transmembrane region" description="Helical" evidence="1">
    <location>
        <begin position="181"/>
        <end position="201"/>
    </location>
</feature>
<keyword evidence="1" id="KW-0812">Transmembrane</keyword>
<evidence type="ECO:0000313" key="3">
    <source>
        <dbReference type="EMBL" id="ELZ42062.1"/>
    </source>
</evidence>
<dbReference type="EMBL" id="AOJD01000002">
    <property type="protein sequence ID" value="ELZ42062.1"/>
    <property type="molecule type" value="Genomic_DNA"/>
</dbReference>
<feature type="transmembrane region" description="Helical" evidence="1">
    <location>
        <begin position="103"/>
        <end position="129"/>
    </location>
</feature>
<sequence>MSPSTAGTAGAALGALAALVAIGPGLRTAIAHRESDNGLSFGVLAIGVAIWGGTAAFRPFSPEPMAQAYFYLLSLIGASVAALGWFLFASTAHSTPATLGHPAVYAGVALVVGADVGLVVTTPVHGLYWGGMAETATAFGTNPVVPTPAYWAHTLLVAGLFAAGVWLFARAQGSRRDRRYARAYATCAAVVAVGVVASNVAVPGSGSVTPVVASGLLVVGVVQARSS</sequence>
<dbReference type="OrthoDB" id="330626at2157"/>
<feature type="domain" description="Histidine kinase N-terminal 7TM region" evidence="2">
    <location>
        <begin position="18"/>
        <end position="207"/>
    </location>
</feature>
<keyword evidence="1" id="KW-1133">Transmembrane helix</keyword>
<proteinExistence type="predicted"/>
<dbReference type="Proteomes" id="UP000011523">
    <property type="component" value="Unassembled WGS sequence"/>
</dbReference>
<evidence type="ECO:0000313" key="4">
    <source>
        <dbReference type="Proteomes" id="UP000011523"/>
    </source>
</evidence>
<name>M0E583_9EURY</name>
<dbReference type="Pfam" id="PF16927">
    <property type="entry name" value="HisKA_7TM"/>
    <property type="match status" value="1"/>
</dbReference>
<dbReference type="InterPro" id="IPR031621">
    <property type="entry name" value="HisKA_7TM"/>
</dbReference>
<keyword evidence="1" id="KW-0472">Membrane</keyword>
<feature type="transmembrane region" description="Helical" evidence="1">
    <location>
        <begin position="149"/>
        <end position="169"/>
    </location>
</feature>
<dbReference type="AlphaFoldDB" id="M0E583"/>
<accession>M0E583</accession>
<dbReference type="PATRIC" id="fig|1227485.3.peg.32"/>
<evidence type="ECO:0000259" key="2">
    <source>
        <dbReference type="Pfam" id="PF16927"/>
    </source>
</evidence>
<feature type="transmembrane region" description="Helical" evidence="1">
    <location>
        <begin position="69"/>
        <end position="91"/>
    </location>
</feature>
<protein>
    <recommendedName>
        <fullName evidence="2">Histidine kinase N-terminal 7TM region domain-containing protein</fullName>
    </recommendedName>
</protein>
<feature type="transmembrane region" description="Helical" evidence="1">
    <location>
        <begin position="6"/>
        <end position="26"/>
    </location>
</feature>
<comment type="caution">
    <text evidence="3">The sequence shown here is derived from an EMBL/GenBank/DDBJ whole genome shotgun (WGS) entry which is preliminary data.</text>
</comment>
<evidence type="ECO:0000256" key="1">
    <source>
        <dbReference type="SAM" id="Phobius"/>
    </source>
</evidence>
<keyword evidence="4" id="KW-1185">Reference proteome</keyword>
<organism evidence="3 4">
    <name type="scientific">Halorubrum tebenquichense DSM 14210</name>
    <dbReference type="NCBI Taxonomy" id="1227485"/>
    <lineage>
        <taxon>Archaea</taxon>
        <taxon>Methanobacteriati</taxon>
        <taxon>Methanobacteriota</taxon>
        <taxon>Stenosarchaea group</taxon>
        <taxon>Halobacteria</taxon>
        <taxon>Halobacteriales</taxon>
        <taxon>Haloferacaceae</taxon>
        <taxon>Halorubrum</taxon>
    </lineage>
</organism>
<feature type="transmembrane region" description="Helical" evidence="1">
    <location>
        <begin position="38"/>
        <end position="57"/>
    </location>
</feature>